<protein>
    <submittedName>
        <fullName evidence="1">Uncharacterized protein</fullName>
    </submittedName>
</protein>
<dbReference type="SUPFAM" id="SSF109915">
    <property type="entry name" value="Hypothetical protein YhaI"/>
    <property type="match status" value="1"/>
</dbReference>
<dbReference type="Proteomes" id="UP000315082">
    <property type="component" value="Chromosome"/>
</dbReference>
<reference evidence="1 2" key="1">
    <citation type="submission" date="2019-02" db="EMBL/GenBank/DDBJ databases">
        <title>Deep-cultivation of Planctomycetes and their phenomic and genomic characterization uncovers novel biology.</title>
        <authorList>
            <person name="Wiegand S."/>
            <person name="Jogler M."/>
            <person name="Boedeker C."/>
            <person name="Pinto D."/>
            <person name="Vollmers J."/>
            <person name="Rivas-Marin E."/>
            <person name="Kohn T."/>
            <person name="Peeters S.H."/>
            <person name="Heuer A."/>
            <person name="Rast P."/>
            <person name="Oberbeckmann S."/>
            <person name="Bunk B."/>
            <person name="Jeske O."/>
            <person name="Meyerdierks A."/>
            <person name="Storesund J.E."/>
            <person name="Kallscheuer N."/>
            <person name="Luecker S."/>
            <person name="Lage O.M."/>
            <person name="Pohl T."/>
            <person name="Merkel B.J."/>
            <person name="Hornburger P."/>
            <person name="Mueller R.-W."/>
            <person name="Bruemmer F."/>
            <person name="Labrenz M."/>
            <person name="Spormann A.M."/>
            <person name="Op den Camp H."/>
            <person name="Overmann J."/>
            <person name="Amann R."/>
            <person name="Jetten M.S.M."/>
            <person name="Mascher T."/>
            <person name="Medema M.H."/>
            <person name="Devos D.P."/>
            <person name="Kaster A.-K."/>
            <person name="Ovreas L."/>
            <person name="Rohde M."/>
            <person name="Galperin M.Y."/>
            <person name="Jogler C."/>
        </authorList>
    </citation>
    <scope>NUCLEOTIDE SEQUENCE [LARGE SCALE GENOMIC DNA]</scope>
    <source>
        <strain evidence="1 2">Poly24</strain>
    </source>
</reference>
<gene>
    <name evidence="1" type="ORF">Poly24_17170</name>
</gene>
<dbReference type="EMBL" id="CP036348">
    <property type="protein sequence ID" value="QDV68011.1"/>
    <property type="molecule type" value="Genomic_DNA"/>
</dbReference>
<keyword evidence="2" id="KW-1185">Reference proteome</keyword>
<dbReference type="Gene3D" id="1.10.3750.10">
    <property type="entry name" value="YhaI-like"/>
    <property type="match status" value="1"/>
</dbReference>
<evidence type="ECO:0000313" key="2">
    <source>
        <dbReference type="Proteomes" id="UP000315082"/>
    </source>
</evidence>
<evidence type="ECO:0000313" key="1">
    <source>
        <dbReference type="EMBL" id="QDV68011.1"/>
    </source>
</evidence>
<proteinExistence type="predicted"/>
<dbReference type="KEGG" id="rcf:Poly24_17170"/>
<accession>A0A518JR36</accession>
<name>A0A518JR36_9BACT</name>
<dbReference type="InterPro" id="IPR035945">
    <property type="entry name" value="YhaI-like_sf"/>
</dbReference>
<sequence>MDNIESELKKIRYHLKLLGEAIDYREHPIEYLVVHLNWSEAQLECAHDIFEEARNAIDDGRGVNWTQFQHKLRDALQIGYQTVKLIVLAFYRNHQWTDVCKQYAEAHECSEFHEITRKE</sequence>
<organism evidence="1 2">
    <name type="scientific">Rosistilla carotiformis</name>
    <dbReference type="NCBI Taxonomy" id="2528017"/>
    <lineage>
        <taxon>Bacteria</taxon>
        <taxon>Pseudomonadati</taxon>
        <taxon>Planctomycetota</taxon>
        <taxon>Planctomycetia</taxon>
        <taxon>Pirellulales</taxon>
        <taxon>Pirellulaceae</taxon>
        <taxon>Rosistilla</taxon>
    </lineage>
</organism>
<dbReference type="RefSeq" id="WP_197452415.1">
    <property type="nucleotide sequence ID" value="NZ_CP036348.1"/>
</dbReference>
<dbReference type="AlphaFoldDB" id="A0A518JR36"/>